<organism evidence="2 3">
    <name type="scientific">Chenopodium quinoa</name>
    <name type="common">Quinoa</name>
    <dbReference type="NCBI Taxonomy" id="63459"/>
    <lineage>
        <taxon>Eukaryota</taxon>
        <taxon>Viridiplantae</taxon>
        <taxon>Streptophyta</taxon>
        <taxon>Embryophyta</taxon>
        <taxon>Tracheophyta</taxon>
        <taxon>Spermatophyta</taxon>
        <taxon>Magnoliopsida</taxon>
        <taxon>eudicotyledons</taxon>
        <taxon>Gunneridae</taxon>
        <taxon>Pentapetalae</taxon>
        <taxon>Caryophyllales</taxon>
        <taxon>Chenopodiaceae</taxon>
        <taxon>Chenopodioideae</taxon>
        <taxon>Atripliceae</taxon>
        <taxon>Chenopodium</taxon>
    </lineage>
</organism>
<dbReference type="Pfam" id="PF07727">
    <property type="entry name" value="RVT_2"/>
    <property type="match status" value="1"/>
</dbReference>
<evidence type="ECO:0000313" key="3">
    <source>
        <dbReference type="Proteomes" id="UP000596660"/>
    </source>
</evidence>
<dbReference type="SUPFAM" id="SSF56672">
    <property type="entry name" value="DNA/RNA polymerases"/>
    <property type="match status" value="1"/>
</dbReference>
<dbReference type="AlphaFoldDB" id="A0A803MSZ8"/>
<evidence type="ECO:0000313" key="2">
    <source>
        <dbReference type="EnsemblPlants" id="AUR62034699-RA:cds"/>
    </source>
</evidence>
<reference evidence="2" key="1">
    <citation type="journal article" date="2017" name="Nature">
        <title>The genome of Chenopodium quinoa.</title>
        <authorList>
            <person name="Jarvis D.E."/>
            <person name="Ho Y.S."/>
            <person name="Lightfoot D.J."/>
            <person name="Schmoeckel S.M."/>
            <person name="Li B."/>
            <person name="Borm T.J.A."/>
            <person name="Ohyanagi H."/>
            <person name="Mineta K."/>
            <person name="Michell C.T."/>
            <person name="Saber N."/>
            <person name="Kharbatia N.M."/>
            <person name="Rupper R.R."/>
            <person name="Sharp A.R."/>
            <person name="Dally N."/>
            <person name="Boughton B.A."/>
            <person name="Woo Y.H."/>
            <person name="Gao G."/>
            <person name="Schijlen E.G.W.M."/>
            <person name="Guo X."/>
            <person name="Momin A.A."/>
            <person name="Negrao S."/>
            <person name="Al-Babili S."/>
            <person name="Gehring C."/>
            <person name="Roessner U."/>
            <person name="Jung C."/>
            <person name="Murphy K."/>
            <person name="Arold S.T."/>
            <person name="Gojobori T."/>
            <person name="van der Linden C.G."/>
            <person name="van Loo E.N."/>
            <person name="Jellen E.N."/>
            <person name="Maughan P.J."/>
            <person name="Tester M."/>
        </authorList>
    </citation>
    <scope>NUCLEOTIDE SEQUENCE [LARGE SCALE GENOMIC DNA]</scope>
    <source>
        <strain evidence="2">cv. PI 614886</strain>
    </source>
</reference>
<evidence type="ECO:0000259" key="1">
    <source>
        <dbReference type="Pfam" id="PF07727"/>
    </source>
</evidence>
<accession>A0A803MSZ8</accession>
<keyword evidence="3" id="KW-1185">Reference proteome</keyword>
<dbReference type="InterPro" id="IPR043502">
    <property type="entry name" value="DNA/RNA_pol_sf"/>
</dbReference>
<dbReference type="EnsemblPlants" id="AUR62034699-RA">
    <property type="protein sequence ID" value="AUR62034699-RA:cds"/>
    <property type="gene ID" value="AUR62034699"/>
</dbReference>
<dbReference type="Gramene" id="AUR62034699-RA">
    <property type="protein sequence ID" value="AUR62034699-RA:cds"/>
    <property type="gene ID" value="AUR62034699"/>
</dbReference>
<reference evidence="2" key="2">
    <citation type="submission" date="2021-03" db="UniProtKB">
        <authorList>
            <consortium name="EnsemblPlants"/>
        </authorList>
    </citation>
    <scope>IDENTIFICATION</scope>
</reference>
<dbReference type="Proteomes" id="UP000596660">
    <property type="component" value="Unplaced"/>
</dbReference>
<feature type="domain" description="Reverse transcriptase Ty1/copia-type" evidence="1">
    <location>
        <begin position="4"/>
        <end position="73"/>
    </location>
</feature>
<name>A0A803MSZ8_CHEQI</name>
<protein>
    <recommendedName>
        <fullName evidence="1">Reverse transcriptase Ty1/copia-type domain-containing protein</fullName>
    </recommendedName>
</protein>
<dbReference type="InterPro" id="IPR013103">
    <property type="entry name" value="RVT_2"/>
</dbReference>
<sequence length="187" mass="21298">MGRGWHIHQLDVQNAFLHGNLKETVFMHQPPGFVNPNAPTYVCRLRKSLYGLKQAPRAWYQLFANYLLQIGFGSQFKKPVRAKVRSSLTRAWMLVQGSQEAYPSQSEKLVDTSMDARIGQPSSLSEPKAAKQPVRAKVKSLLIRELMLGRGSQSRSLSERKYEACICKHRCSARIAELMSELMRSIY</sequence>
<proteinExistence type="predicted"/>